<keyword evidence="3" id="KW-1185">Reference proteome</keyword>
<protein>
    <submittedName>
        <fullName evidence="2">Enzyme related to lactoylglutathione lyase</fullName>
    </submittedName>
</protein>
<organism evidence="2 3">
    <name type="scientific">Breznakia pachnodae</name>
    <dbReference type="NCBI Taxonomy" id="265178"/>
    <lineage>
        <taxon>Bacteria</taxon>
        <taxon>Bacillati</taxon>
        <taxon>Bacillota</taxon>
        <taxon>Erysipelotrichia</taxon>
        <taxon>Erysipelotrichales</taxon>
        <taxon>Erysipelotrichaceae</taxon>
        <taxon>Breznakia</taxon>
    </lineage>
</organism>
<dbReference type="PROSITE" id="PS51819">
    <property type="entry name" value="VOC"/>
    <property type="match status" value="1"/>
</dbReference>
<name>A0ABU0E399_9FIRM</name>
<feature type="domain" description="VOC" evidence="1">
    <location>
        <begin position="2"/>
        <end position="118"/>
    </location>
</feature>
<reference evidence="2 3" key="1">
    <citation type="submission" date="2023-07" db="EMBL/GenBank/DDBJ databases">
        <title>Genomic Encyclopedia of Type Strains, Phase IV (KMG-IV): sequencing the most valuable type-strain genomes for metagenomic binning, comparative biology and taxonomic classification.</title>
        <authorList>
            <person name="Goeker M."/>
        </authorList>
    </citation>
    <scope>NUCLEOTIDE SEQUENCE [LARGE SCALE GENOMIC DNA]</scope>
    <source>
        <strain evidence="2 3">DSM 16784</strain>
    </source>
</reference>
<keyword evidence="2" id="KW-0456">Lyase</keyword>
<comment type="caution">
    <text evidence="2">The sequence shown here is derived from an EMBL/GenBank/DDBJ whole genome shotgun (WGS) entry which is preliminary data.</text>
</comment>
<dbReference type="GO" id="GO:0016829">
    <property type="term" value="F:lyase activity"/>
    <property type="evidence" value="ECO:0007669"/>
    <property type="project" value="UniProtKB-KW"/>
</dbReference>
<gene>
    <name evidence="2" type="ORF">J2S15_002113</name>
</gene>
<dbReference type="Proteomes" id="UP001230220">
    <property type="component" value="Unassembled WGS sequence"/>
</dbReference>
<dbReference type="InterPro" id="IPR037523">
    <property type="entry name" value="VOC_core"/>
</dbReference>
<accession>A0ABU0E399</accession>
<sequence>MEFKGTLLVVEDIEKAKVFYRDVLDQKVTIDLGDHVALENGLALQANYAQVVGQPMNTVYGANNFQIYFEVQDIVKYVNRIKEDGSIHFVHDVRAYPWGQQAFRICDTDKNVIEIAEDMNVVIKRYLDKGLSVEEVSEKTMYPVEYIKTIM</sequence>
<dbReference type="InterPro" id="IPR025870">
    <property type="entry name" value="Glyoxalase-like_dom"/>
</dbReference>
<evidence type="ECO:0000313" key="3">
    <source>
        <dbReference type="Proteomes" id="UP001230220"/>
    </source>
</evidence>
<dbReference type="SUPFAM" id="SSF54593">
    <property type="entry name" value="Glyoxalase/Bleomycin resistance protein/Dihydroxybiphenyl dioxygenase"/>
    <property type="match status" value="1"/>
</dbReference>
<dbReference type="RefSeq" id="WP_307408026.1">
    <property type="nucleotide sequence ID" value="NZ_JAUSUR010000003.1"/>
</dbReference>
<proteinExistence type="predicted"/>
<evidence type="ECO:0000313" key="2">
    <source>
        <dbReference type="EMBL" id="MDQ0361366.1"/>
    </source>
</evidence>
<dbReference type="EMBL" id="JAUSUR010000003">
    <property type="protein sequence ID" value="MDQ0361366.1"/>
    <property type="molecule type" value="Genomic_DNA"/>
</dbReference>
<evidence type="ECO:0000259" key="1">
    <source>
        <dbReference type="PROSITE" id="PS51819"/>
    </source>
</evidence>
<dbReference type="InterPro" id="IPR029068">
    <property type="entry name" value="Glyas_Bleomycin-R_OHBP_Dase"/>
</dbReference>
<dbReference type="Gene3D" id="3.10.180.10">
    <property type="entry name" value="2,3-Dihydroxybiphenyl 1,2-Dioxygenase, domain 1"/>
    <property type="match status" value="1"/>
</dbReference>
<dbReference type="Pfam" id="PF12681">
    <property type="entry name" value="Glyoxalase_2"/>
    <property type="match status" value="1"/>
</dbReference>